<sequence>MVVKRSLARTALSHRICTGISRRRLGALIAELASPWMAREESRLGERRGHECLRAEGGGPSHQLVFTDRVIATLVILRFHLPHAALAVFYGVDRSTVTRAVHEIRPLLAARGFAVPGEVGLRLHTLADVFAYATAKGVELCLDGTEVRVRRPKAGSPGRRAFVSGKMRQNTKKATVITDGQGRTLWTGAVRPGRMHDQTAVKTEGIEALFEQYPQVKAKVDAGYRGLAKRFPGQVQAPPKKPAKDASAEEVTAWEAARKKQSSERICVEHANAEHKQWRPLQRYLGRREYYTETHLAIAGLVSDRTAER</sequence>
<organism evidence="5 6">
    <name type="scientific">Streptomyces gibsoniae</name>
    <dbReference type="NCBI Taxonomy" id="3075529"/>
    <lineage>
        <taxon>Bacteria</taxon>
        <taxon>Bacillati</taxon>
        <taxon>Actinomycetota</taxon>
        <taxon>Actinomycetes</taxon>
        <taxon>Kitasatosporales</taxon>
        <taxon>Streptomycetaceae</taxon>
        <taxon>Streptomyces</taxon>
    </lineage>
</organism>
<dbReference type="EMBL" id="JAVREY010000074">
    <property type="protein sequence ID" value="MDT0468435.1"/>
    <property type="molecule type" value="Genomic_DNA"/>
</dbReference>
<evidence type="ECO:0000256" key="2">
    <source>
        <dbReference type="ARBA" id="ARBA00022723"/>
    </source>
</evidence>
<reference evidence="6" key="1">
    <citation type="submission" date="2023-07" db="EMBL/GenBank/DDBJ databases">
        <title>30 novel species of actinomycetes from the DSMZ collection.</title>
        <authorList>
            <person name="Nouioui I."/>
        </authorList>
    </citation>
    <scope>NUCLEOTIDE SEQUENCE [LARGE SCALE GENOMIC DNA]</scope>
    <source>
        <strain evidence="6">DSM 41699</strain>
    </source>
</reference>
<keyword evidence="6" id="KW-1185">Reference proteome</keyword>
<evidence type="ECO:0000313" key="6">
    <source>
        <dbReference type="Proteomes" id="UP001183809"/>
    </source>
</evidence>
<feature type="domain" description="DDE Tnp4" evidence="3">
    <location>
        <begin position="142"/>
        <end position="288"/>
    </location>
</feature>
<dbReference type="Pfam" id="PF13359">
    <property type="entry name" value="DDE_Tnp_4"/>
    <property type="match status" value="1"/>
</dbReference>
<comment type="caution">
    <text evidence="5">The sequence shown here is derived from an EMBL/GenBank/DDBJ whole genome shotgun (WGS) entry which is preliminary data.</text>
</comment>
<accession>A0ABU2U5L6</accession>
<evidence type="ECO:0000259" key="4">
    <source>
        <dbReference type="Pfam" id="PF13613"/>
    </source>
</evidence>
<evidence type="ECO:0000259" key="3">
    <source>
        <dbReference type="Pfam" id="PF13359"/>
    </source>
</evidence>
<evidence type="ECO:0000313" key="5">
    <source>
        <dbReference type="EMBL" id="MDT0468435.1"/>
    </source>
</evidence>
<feature type="domain" description="Transposase Helix-turn-helix" evidence="4">
    <location>
        <begin position="63"/>
        <end position="112"/>
    </location>
</feature>
<keyword evidence="2" id="KW-0479">Metal-binding</keyword>
<dbReference type="InterPro" id="IPR027806">
    <property type="entry name" value="HARBI1_dom"/>
</dbReference>
<comment type="cofactor">
    <cofactor evidence="1">
        <name>a divalent metal cation</name>
        <dbReference type="ChEBI" id="CHEBI:60240"/>
    </cofactor>
</comment>
<protein>
    <submittedName>
        <fullName evidence="5">Transposase family protein</fullName>
    </submittedName>
</protein>
<proteinExistence type="predicted"/>
<dbReference type="InterPro" id="IPR027805">
    <property type="entry name" value="Transposase_HTH_dom"/>
</dbReference>
<dbReference type="Proteomes" id="UP001183809">
    <property type="component" value="Unassembled WGS sequence"/>
</dbReference>
<name>A0ABU2U5L6_9ACTN</name>
<gene>
    <name evidence="5" type="ORF">RM764_36520</name>
</gene>
<dbReference type="RefSeq" id="WP_311699878.1">
    <property type="nucleotide sequence ID" value="NZ_JAVREY010000074.1"/>
</dbReference>
<dbReference type="Pfam" id="PF13613">
    <property type="entry name" value="HTH_Tnp_4"/>
    <property type="match status" value="1"/>
</dbReference>
<evidence type="ECO:0000256" key="1">
    <source>
        <dbReference type="ARBA" id="ARBA00001968"/>
    </source>
</evidence>